<keyword evidence="1" id="KW-1133">Transmembrane helix</keyword>
<proteinExistence type="predicted"/>
<evidence type="ECO:0000313" key="2">
    <source>
        <dbReference type="EMBL" id="RUQ31459.1"/>
    </source>
</evidence>
<keyword evidence="1" id="KW-0472">Membrane</keyword>
<accession>A0A3S0U6X1</accession>
<evidence type="ECO:0000313" key="3">
    <source>
        <dbReference type="Proteomes" id="UP000267430"/>
    </source>
</evidence>
<evidence type="ECO:0008006" key="4">
    <source>
        <dbReference type="Google" id="ProtNLM"/>
    </source>
</evidence>
<protein>
    <recommendedName>
        <fullName evidence="4">Group-specific protein</fullName>
    </recommendedName>
</protein>
<reference evidence="2 3" key="1">
    <citation type="submission" date="2018-12" db="EMBL/GenBank/DDBJ databases">
        <title>Bacillus chawlae sp. nov., Bacillus glennii sp. nov., and Bacillus saganii sp. nov. Isolated from the Vehicle Assembly Building at Kennedy Space Center where the Viking Spacecraft were Assembled.</title>
        <authorList>
            <person name="Seuylemezian A."/>
            <person name="Vaishampayan P."/>
        </authorList>
    </citation>
    <scope>NUCLEOTIDE SEQUENCE [LARGE SCALE GENOMIC DNA]</scope>
    <source>
        <strain evidence="2 3">L5</strain>
    </source>
</reference>
<dbReference type="OrthoDB" id="1947873at2"/>
<feature type="transmembrane region" description="Helical" evidence="1">
    <location>
        <begin position="408"/>
        <end position="429"/>
    </location>
</feature>
<dbReference type="RefSeq" id="WP_126863482.1">
    <property type="nucleotide sequence ID" value="NZ_JAUSTX010000004.1"/>
</dbReference>
<evidence type="ECO:0000256" key="1">
    <source>
        <dbReference type="SAM" id="Phobius"/>
    </source>
</evidence>
<name>A0A3S0U6X1_9BACI</name>
<feature type="transmembrane region" description="Helical" evidence="1">
    <location>
        <begin position="449"/>
        <end position="474"/>
    </location>
</feature>
<organism evidence="2 3">
    <name type="scientific">Peribacillus cavernae</name>
    <dbReference type="NCBI Taxonomy" id="1674310"/>
    <lineage>
        <taxon>Bacteria</taxon>
        <taxon>Bacillati</taxon>
        <taxon>Bacillota</taxon>
        <taxon>Bacilli</taxon>
        <taxon>Bacillales</taxon>
        <taxon>Bacillaceae</taxon>
        <taxon>Peribacillus</taxon>
    </lineage>
</organism>
<gene>
    <name evidence="2" type="ORF">ELQ35_03680</name>
</gene>
<dbReference type="AlphaFoldDB" id="A0A3S0U6X1"/>
<keyword evidence="1" id="KW-0812">Transmembrane</keyword>
<keyword evidence="3" id="KW-1185">Reference proteome</keyword>
<dbReference type="Proteomes" id="UP000267430">
    <property type="component" value="Unassembled WGS sequence"/>
</dbReference>
<comment type="caution">
    <text evidence="2">The sequence shown here is derived from an EMBL/GenBank/DDBJ whole genome shotgun (WGS) entry which is preliminary data.</text>
</comment>
<dbReference type="EMBL" id="RYZZ01000005">
    <property type="protein sequence ID" value="RUQ31459.1"/>
    <property type="molecule type" value="Genomic_DNA"/>
</dbReference>
<sequence length="485" mass="56767">MTNFQEENRNLTHGLKTKRSMLQFIFPFMLENKKTKEFAHRLLDDNFVFFDLKNMEQEDAFYGGSQINHRTLEQYFLPNIEPILFPGSPRSIEGFRRFTKSMDLTAAFQSPHLTTDFTINSFDILFCPFNIGMMNIRVTLPEGLDYTDVLYFADTFRVMEPIVQEEENTKISCEKGSYTKVKDFIFSALAPIMKDFIDQQKADSSYFGSLPFFIDERMYVVSHISVPENSTITKTDLYRAGQLNGYDRDGKPFAGALNPDYIDRYYKKNVYDRWGDETYYVTSEYNFACVTKASGELEELLANQMYGQHYYGLLLFFYYKIVLLKLTHEHSKIDIDKDQSDTEQLIMMITVFSSKYLFPEVNSSTSGKEIFKIIKEVFEIDRLYEDVKKTLSSLYQNQDNMSANRNNYLLQILTIYTVVSGIYGMNLVIEDWKGKTRWSKIPDYSFFEYISLFVALSGILISSILGFVALRNWIKEHRNQKKKII</sequence>